<name>A0A3L6ZIR7_9MICO</name>
<dbReference type="InterPro" id="IPR036812">
    <property type="entry name" value="NAD(P)_OxRdtase_dom_sf"/>
</dbReference>
<sequence length="318" mass="34270">MPALRGEKGSCSMTSLDFGPLVLGGNTFGWTSDRDESFAVLDAFIAGGGRAIDTADVYSAWVPGNSGGESETILGEWLASRGTRDDVVIGTKVFQHPQRPGLHPDNVRAAVDDSLRRLQTDRIDLYYAHRDDPEVPQEDYVAVFDELVRAGKVRELGASSFEAGRLRSAVDIATREGLTPFTVSQDHYNLVERGIEHDLVPTLQELGIVELPYWSLASGFLTGKYRPGVAVDSQRAEGAGAYLDDPRNVHLLEVLDGIAADLGASVTSISLAWLSAQPTVAAPIASARTVDQLEHLLEVSTVQLDAAQLSALDEASRR</sequence>
<dbReference type="InterPro" id="IPR050523">
    <property type="entry name" value="AKR_Detox_Biosynth"/>
</dbReference>
<dbReference type="SUPFAM" id="SSF51430">
    <property type="entry name" value="NAD(P)-linked oxidoreductase"/>
    <property type="match status" value="1"/>
</dbReference>
<dbReference type="PANTHER" id="PTHR43364:SF6">
    <property type="entry name" value="OXIDOREDUCTASE-RELATED"/>
    <property type="match status" value="1"/>
</dbReference>
<organism evidence="2 3">
    <name type="scientific">Mycetocola reblochoni</name>
    <dbReference type="NCBI Taxonomy" id="331618"/>
    <lineage>
        <taxon>Bacteria</taxon>
        <taxon>Bacillati</taxon>
        <taxon>Actinomycetota</taxon>
        <taxon>Actinomycetes</taxon>
        <taxon>Micrococcales</taxon>
        <taxon>Microbacteriaceae</taxon>
        <taxon>Mycetocola</taxon>
    </lineage>
</organism>
<evidence type="ECO:0000313" key="3">
    <source>
        <dbReference type="Proteomes" id="UP000275395"/>
    </source>
</evidence>
<dbReference type="Gene3D" id="3.20.20.100">
    <property type="entry name" value="NADP-dependent oxidoreductase domain"/>
    <property type="match status" value="1"/>
</dbReference>
<reference evidence="2 3" key="1">
    <citation type="submission" date="2018-10" db="EMBL/GenBank/DDBJ databases">
        <authorList>
            <person name="Li J."/>
        </authorList>
    </citation>
    <scope>NUCLEOTIDE SEQUENCE [LARGE SCALE GENOMIC DNA]</scope>
    <source>
        <strain evidence="2 3">JCM 30549</strain>
    </source>
</reference>
<feature type="domain" description="NADP-dependent oxidoreductase" evidence="1">
    <location>
        <begin position="20"/>
        <end position="316"/>
    </location>
</feature>
<dbReference type="Proteomes" id="UP000275395">
    <property type="component" value="Unassembled WGS sequence"/>
</dbReference>
<evidence type="ECO:0000259" key="1">
    <source>
        <dbReference type="Pfam" id="PF00248"/>
    </source>
</evidence>
<comment type="caution">
    <text evidence="2">The sequence shown here is derived from an EMBL/GenBank/DDBJ whole genome shotgun (WGS) entry which is preliminary data.</text>
</comment>
<evidence type="ECO:0000313" key="2">
    <source>
        <dbReference type="EMBL" id="RLP67934.1"/>
    </source>
</evidence>
<accession>A0A3L6ZIR7</accession>
<dbReference type="EMBL" id="RCUW01000013">
    <property type="protein sequence ID" value="RLP67934.1"/>
    <property type="molecule type" value="Genomic_DNA"/>
</dbReference>
<dbReference type="InterPro" id="IPR023210">
    <property type="entry name" value="NADP_OxRdtase_dom"/>
</dbReference>
<dbReference type="GO" id="GO:0005829">
    <property type="term" value="C:cytosol"/>
    <property type="evidence" value="ECO:0007669"/>
    <property type="project" value="TreeGrafter"/>
</dbReference>
<gene>
    <name evidence="2" type="ORF">D9V30_12265</name>
</gene>
<protein>
    <submittedName>
        <fullName evidence="2">Aldo/keto reductase</fullName>
    </submittedName>
</protein>
<proteinExistence type="predicted"/>
<dbReference type="PANTHER" id="PTHR43364">
    <property type="entry name" value="NADH-SPECIFIC METHYLGLYOXAL REDUCTASE-RELATED"/>
    <property type="match status" value="1"/>
</dbReference>
<dbReference type="Pfam" id="PF00248">
    <property type="entry name" value="Aldo_ket_red"/>
    <property type="match status" value="1"/>
</dbReference>
<dbReference type="AlphaFoldDB" id="A0A3L6ZIR7"/>
<dbReference type="CDD" id="cd19081">
    <property type="entry name" value="AKR_AKR9C1"/>
    <property type="match status" value="1"/>
</dbReference>